<dbReference type="Gene3D" id="2.60.34.10">
    <property type="entry name" value="Substrate Binding Domain Of DNAk, Chain A, domain 1"/>
    <property type="match status" value="1"/>
</dbReference>
<dbReference type="STRING" id="159087.Daro_3428"/>
<reference evidence="4" key="1">
    <citation type="submission" date="2005-08" db="EMBL/GenBank/DDBJ databases">
        <title>Complete sequence of Dechloromonas aromatica RCB.</title>
        <authorList>
            <person name="Salinero K.K."/>
            <person name="Copeland A."/>
            <person name="Lucas S."/>
            <person name="Lapidus A."/>
            <person name="Barry K."/>
            <person name="Detter J.C."/>
            <person name="Glavina T."/>
            <person name="Hammon N."/>
            <person name="Israni S."/>
            <person name="Pitluck S."/>
            <person name="Di Bartolo G."/>
            <person name="Trong S."/>
            <person name="Schmutz J."/>
            <person name="Larimer F."/>
            <person name="Land M."/>
            <person name="Ivanova N."/>
            <person name="Richardson P."/>
        </authorList>
    </citation>
    <scope>NUCLEOTIDE SEQUENCE</scope>
    <source>
        <strain evidence="4">RCB</strain>
    </source>
</reference>
<evidence type="ECO:0000256" key="3">
    <source>
        <dbReference type="SAM" id="SignalP"/>
    </source>
</evidence>
<proteinExistence type="predicted"/>
<evidence type="ECO:0000256" key="1">
    <source>
        <dbReference type="ARBA" id="ARBA00022741"/>
    </source>
</evidence>
<gene>
    <name evidence="4" type="ordered locus">Daro_3428</name>
</gene>
<feature type="chain" id="PRO_5004233265" evidence="3">
    <location>
        <begin position="23"/>
        <end position="148"/>
    </location>
</feature>
<dbReference type="EMBL" id="CP000089">
    <property type="protein sequence ID" value="AAZ48157.1"/>
    <property type="molecule type" value="Genomic_DNA"/>
</dbReference>
<dbReference type="InterPro" id="IPR029047">
    <property type="entry name" value="HSP70_peptide-bd_sf"/>
</dbReference>
<evidence type="ECO:0000256" key="2">
    <source>
        <dbReference type="ARBA" id="ARBA00022840"/>
    </source>
</evidence>
<dbReference type="GO" id="GO:0005524">
    <property type="term" value="F:ATP binding"/>
    <property type="evidence" value="ECO:0007669"/>
    <property type="project" value="UniProtKB-KW"/>
</dbReference>
<dbReference type="InterPro" id="IPR013126">
    <property type="entry name" value="Hsp_70_fam"/>
</dbReference>
<sequence>MINPALRSICLCLALASGMASAEPVVLEKPTHAVSVRGTLVENIGIETLGGVFTPLLKTGCQTPCFTTQVFSTADDRQTEIKLFIFRGIAEVTKKANKVVAVAVVGIPPAPRGIPQVAVTLSVENGQISLSAIDKGTNSPLEIKRREF</sequence>
<protein>
    <submittedName>
        <fullName evidence="4">Molecular chaperone-like protein</fullName>
    </submittedName>
</protein>
<name>Q47AH4_DECAR</name>
<evidence type="ECO:0000313" key="4">
    <source>
        <dbReference type="EMBL" id="AAZ48157.1"/>
    </source>
</evidence>
<dbReference type="HOGENOM" id="CLU_1755833_0_0_4"/>
<dbReference type="Pfam" id="PF00012">
    <property type="entry name" value="HSP70"/>
    <property type="match status" value="1"/>
</dbReference>
<dbReference type="eggNOG" id="COG0443">
    <property type="taxonomic scope" value="Bacteria"/>
</dbReference>
<keyword evidence="3" id="KW-0732">Signal</keyword>
<feature type="signal peptide" evidence="3">
    <location>
        <begin position="1"/>
        <end position="22"/>
    </location>
</feature>
<accession>Q47AH4</accession>
<dbReference type="OrthoDB" id="3402841at2"/>
<organism evidence="4">
    <name type="scientific">Dechloromonas aromatica (strain RCB)</name>
    <dbReference type="NCBI Taxonomy" id="159087"/>
    <lineage>
        <taxon>Bacteria</taxon>
        <taxon>Pseudomonadati</taxon>
        <taxon>Pseudomonadota</taxon>
        <taxon>Betaproteobacteria</taxon>
        <taxon>Rhodocyclales</taxon>
        <taxon>Azonexaceae</taxon>
        <taxon>Dechloromonas</taxon>
    </lineage>
</organism>
<dbReference type="GO" id="GO:0140662">
    <property type="term" value="F:ATP-dependent protein folding chaperone"/>
    <property type="evidence" value="ECO:0007669"/>
    <property type="project" value="InterPro"/>
</dbReference>
<keyword evidence="2" id="KW-0067">ATP-binding</keyword>
<dbReference type="AlphaFoldDB" id="Q47AH4"/>
<dbReference type="SUPFAM" id="SSF100920">
    <property type="entry name" value="Heat shock protein 70kD (HSP70), peptide-binding domain"/>
    <property type="match status" value="1"/>
</dbReference>
<keyword evidence="1" id="KW-0547">Nucleotide-binding</keyword>
<dbReference type="KEGG" id="dar:Daro_3428"/>